<gene>
    <name evidence="2" type="ORF">MBORA_18230</name>
</gene>
<dbReference type="EMBL" id="LWMU01000114">
    <property type="protein sequence ID" value="KZX10492.1"/>
    <property type="molecule type" value="Genomic_DNA"/>
</dbReference>
<reference evidence="3" key="1">
    <citation type="journal article" date="2016" name="Genome Announc.">
        <title>Draft Genome Sequences of Methanobrevibacter curvatus DSM11111, Methanobrevibacter cuticularis DSM11139, Methanobrevibacter filiformis DSM11501, and Methanobrevibacter oralis DSM7256.</title>
        <authorList>
            <person name="Poehlein A."/>
            <person name="Seedorf H."/>
        </authorList>
    </citation>
    <scope>NUCLEOTIDE SEQUENCE [LARGE SCALE GENOMIC DNA]</scope>
    <source>
        <strain evidence="3">DSM 7256 / JCM 30027 / ZR</strain>
    </source>
</reference>
<organism evidence="2 3">
    <name type="scientific">Methanobrevibacter oralis</name>
    <dbReference type="NCBI Taxonomy" id="66851"/>
    <lineage>
        <taxon>Archaea</taxon>
        <taxon>Methanobacteriati</taxon>
        <taxon>Methanobacteriota</taxon>
        <taxon>Methanomada group</taxon>
        <taxon>Methanobacteria</taxon>
        <taxon>Methanobacteriales</taxon>
        <taxon>Methanobacteriaceae</taxon>
        <taxon>Methanobrevibacter</taxon>
    </lineage>
</organism>
<protein>
    <recommendedName>
        <fullName evidence="4">Bacterial Ig-like domain protein</fullName>
    </recommendedName>
</protein>
<dbReference type="RefSeq" id="WP_042691762.1">
    <property type="nucleotide sequence ID" value="NZ_LWMU01000114.1"/>
</dbReference>
<dbReference type="InterPro" id="IPR013783">
    <property type="entry name" value="Ig-like_fold"/>
</dbReference>
<sequence length="755" mass="83049">MNLKKLHILLLMMCMILLVCIGSVSAIENNESNVDDIATDYESSISPTLSNGNNATNNNDTNGTQNNSEKINTEINAEDIEINSNDSAKINISVKDNESNKLNITKSDLNVSENNKTLAFTFKNSTITILSDLNIGEHNIIITYLGNATYANSSTNISIKIHGMDVPKSVNVNSTNTVVIPITISNGTITEIDKDKLNLTVSMNNTTKVIDNFELKNGTIIFQLNNFKTATLTITYPDEKYNKTTKTVVLKSIINVDIIPIKTVNQYKNGAFTFKLIDVDTGEVLANKTIKISIAAPGSSINSGYSIKTNNEGIASINTSNIVIYSMKNNTFTQSFMDVGKYNVTVSVETTNTTIVQKSKKVLLEITKADIVIQMKDLKDYYGTNKNLTITVTNKLNGEPVRGIILKLHIPKTNKKYYYFVTDKNGTSKISIKQLVGGIYDVTVSNNDTTNIKETSANAKLTILKKPVVITTKSKTMYYNSGETAIIKISDKNGKAVPGAAVLVTLHTKGKKAQNYLFLSDKKGYIKFIAPLSVGKHKMVVNSADTRFAAKSVTKYITVKKANGKLSAPKTTAFYKQNKYFTIKLTNSKNKKAIYNAKLNIRVFIAKTKYYNFNGKTGANGQLKLLINLNPGSYKVMVLDKDPNMVAKQITSKIIVKKAPTKLIPTKVNAKVKTSKLFKVKVINKKTKKIISGVKIKIKVYTGKQFKTFNVKTNKNGIAQINTKSLKAGNHNVIVTSADKYCVASAAKSTIKITK</sequence>
<feature type="compositionally biased region" description="Low complexity" evidence="1">
    <location>
        <begin position="51"/>
        <end position="67"/>
    </location>
</feature>
<feature type="region of interest" description="Disordered" evidence="1">
    <location>
        <begin position="45"/>
        <end position="68"/>
    </location>
</feature>
<name>A0A165ZBE2_METOA</name>
<accession>A0A165ZBE2</accession>
<evidence type="ECO:0000256" key="1">
    <source>
        <dbReference type="SAM" id="MobiDB-lite"/>
    </source>
</evidence>
<dbReference type="PATRIC" id="fig|66851.6.peg.1992"/>
<dbReference type="SUPFAM" id="SSF49373">
    <property type="entry name" value="Invasin/intimin cell-adhesion fragments"/>
    <property type="match status" value="1"/>
</dbReference>
<evidence type="ECO:0008006" key="4">
    <source>
        <dbReference type="Google" id="ProtNLM"/>
    </source>
</evidence>
<keyword evidence="3" id="KW-1185">Reference proteome</keyword>
<evidence type="ECO:0000313" key="3">
    <source>
        <dbReference type="Proteomes" id="UP000077428"/>
    </source>
</evidence>
<dbReference type="InterPro" id="IPR008964">
    <property type="entry name" value="Invasin/intimin_cell_adhesion"/>
</dbReference>
<dbReference type="OrthoDB" id="71598at2157"/>
<proteinExistence type="predicted"/>
<evidence type="ECO:0000313" key="2">
    <source>
        <dbReference type="EMBL" id="KZX10492.1"/>
    </source>
</evidence>
<dbReference type="Proteomes" id="UP000077428">
    <property type="component" value="Unassembled WGS sequence"/>
</dbReference>
<comment type="caution">
    <text evidence="2">The sequence shown here is derived from an EMBL/GenBank/DDBJ whole genome shotgun (WGS) entry which is preliminary data.</text>
</comment>
<dbReference type="AlphaFoldDB" id="A0A165ZBE2"/>
<dbReference type="Gene3D" id="2.60.40.10">
    <property type="entry name" value="Immunoglobulins"/>
    <property type="match status" value="1"/>
</dbReference>